<proteinExistence type="inferred from homology"/>
<dbReference type="GO" id="GO:0020037">
    <property type="term" value="F:heme binding"/>
    <property type="evidence" value="ECO:0007669"/>
    <property type="project" value="InterPro"/>
</dbReference>
<sequence length="543" mass="61588">MPSYTGLVLLSTLPLAYIISTVIYRLYFHPLAKYPGPFWGRISEFPSYWHALKQDRHLWLYQLQQRYGTTFRYSPNSVLVNTPNGFRSLYGPKGNVQKGLFYKVWPRNVDALTTLNVIDTDVHARKRRVLNNSFSDKALRSAEKFILSNTNRWCDLIDEHATRSHGDDDDDGWSTPLNMTDRINHLIFDILGDLCFGKQFNMKEPDSQLQYVPHLIAGFAQLMHPIAMSPFAGLWAWLKPRGLDWLLESASPPALKGWEGFVEACLAERTGQEQERERQLQTGLVAPEGEARRDFFHYIYHSEDPETGARGLPKDEMYGETELLIVAGSDTTAIVMSGLLFYLVRNGTAYAKLVEEVRSTFSSASEIQSGPKLHSCRYLRACINEGLRMTPPVAGETLREVREGGTDVDGEYFPPGVNVSVAYYCLSHNKDVYPEPHKFRPERWLVDEKEGSTEESVALAESGACSFSMGSRGCPGKYLAWIEMTIVMAKLVYLFDMREDPNNWVGGGGPGKGRGRENPDLYQTYDVFVSLHDGPMVQFKRRE</sequence>
<evidence type="ECO:0000256" key="6">
    <source>
        <dbReference type="ARBA" id="ARBA00023004"/>
    </source>
</evidence>
<dbReference type="AlphaFoldDB" id="A0A2P5HVK3"/>
<reference evidence="11" key="1">
    <citation type="submission" date="2017-09" db="EMBL/GenBank/DDBJ databases">
        <title>Polyketide synthases of a Diaporthe helianthi virulent isolate.</title>
        <authorList>
            <person name="Baroncelli R."/>
        </authorList>
    </citation>
    <scope>NUCLEOTIDE SEQUENCE [LARGE SCALE GENOMIC DNA]</scope>
    <source>
        <strain evidence="11">7/96</strain>
    </source>
</reference>
<dbReference type="PROSITE" id="PS00086">
    <property type="entry name" value="CYTOCHROME_P450"/>
    <property type="match status" value="1"/>
</dbReference>
<dbReference type="InterPro" id="IPR002401">
    <property type="entry name" value="Cyt_P450_E_grp-I"/>
</dbReference>
<evidence type="ECO:0000256" key="8">
    <source>
        <dbReference type="PIRSR" id="PIRSR602401-1"/>
    </source>
</evidence>
<evidence type="ECO:0000256" key="3">
    <source>
        <dbReference type="ARBA" id="ARBA00022617"/>
    </source>
</evidence>
<protein>
    <recommendedName>
        <fullName evidence="13">Benzoate 4-monooxygenase cytochrome P450</fullName>
    </recommendedName>
</protein>
<dbReference type="OrthoDB" id="1470350at2759"/>
<dbReference type="PRINTS" id="PR00463">
    <property type="entry name" value="EP450I"/>
</dbReference>
<keyword evidence="3 8" id="KW-0349">Heme</keyword>
<dbReference type="GO" id="GO:0005506">
    <property type="term" value="F:iron ion binding"/>
    <property type="evidence" value="ECO:0007669"/>
    <property type="project" value="InterPro"/>
</dbReference>
<dbReference type="Gene3D" id="1.10.630.10">
    <property type="entry name" value="Cytochrome P450"/>
    <property type="match status" value="1"/>
</dbReference>
<dbReference type="GO" id="GO:0004497">
    <property type="term" value="F:monooxygenase activity"/>
    <property type="evidence" value="ECO:0007669"/>
    <property type="project" value="UniProtKB-KW"/>
</dbReference>
<evidence type="ECO:0000313" key="11">
    <source>
        <dbReference type="EMBL" id="POS74264.1"/>
    </source>
</evidence>
<dbReference type="SUPFAM" id="SSF48264">
    <property type="entry name" value="Cytochrome P450"/>
    <property type="match status" value="1"/>
</dbReference>
<feature type="binding site" description="axial binding residue" evidence="8">
    <location>
        <position position="474"/>
    </location>
    <ligand>
        <name>heme</name>
        <dbReference type="ChEBI" id="CHEBI:30413"/>
    </ligand>
    <ligandPart>
        <name>Fe</name>
        <dbReference type="ChEBI" id="CHEBI:18248"/>
    </ligandPart>
</feature>
<evidence type="ECO:0000256" key="2">
    <source>
        <dbReference type="ARBA" id="ARBA00010617"/>
    </source>
</evidence>
<keyword evidence="5 9" id="KW-0560">Oxidoreductase</keyword>
<comment type="similarity">
    <text evidence="2 9">Belongs to the cytochrome P450 family.</text>
</comment>
<evidence type="ECO:0000256" key="1">
    <source>
        <dbReference type="ARBA" id="ARBA00001971"/>
    </source>
</evidence>
<accession>A0A2P5HVK3</accession>
<dbReference type="GO" id="GO:0016705">
    <property type="term" value="F:oxidoreductase activity, acting on paired donors, with incorporation or reduction of molecular oxygen"/>
    <property type="evidence" value="ECO:0007669"/>
    <property type="project" value="InterPro"/>
</dbReference>
<dbReference type="EMBL" id="MAVT02000658">
    <property type="protein sequence ID" value="POS74264.1"/>
    <property type="molecule type" value="Genomic_DNA"/>
</dbReference>
<dbReference type="Proteomes" id="UP000094444">
    <property type="component" value="Unassembled WGS sequence"/>
</dbReference>
<evidence type="ECO:0000256" key="7">
    <source>
        <dbReference type="ARBA" id="ARBA00023033"/>
    </source>
</evidence>
<name>A0A2P5HVK3_DIAHE</name>
<evidence type="ECO:0000256" key="10">
    <source>
        <dbReference type="SAM" id="Phobius"/>
    </source>
</evidence>
<keyword evidence="10" id="KW-0472">Membrane</keyword>
<evidence type="ECO:0008006" key="13">
    <source>
        <dbReference type="Google" id="ProtNLM"/>
    </source>
</evidence>
<dbReference type="PANTHER" id="PTHR24305:SF237">
    <property type="entry name" value="CYTOCHROME P450 MONOOXYGENASE ATNE-RELATED"/>
    <property type="match status" value="1"/>
</dbReference>
<evidence type="ECO:0000256" key="4">
    <source>
        <dbReference type="ARBA" id="ARBA00022723"/>
    </source>
</evidence>
<dbReference type="PRINTS" id="PR00385">
    <property type="entry name" value="P450"/>
</dbReference>
<dbReference type="InterPro" id="IPR050121">
    <property type="entry name" value="Cytochrome_P450_monoxygenase"/>
</dbReference>
<keyword evidence="10" id="KW-0812">Transmembrane</keyword>
<keyword evidence="6 8" id="KW-0408">Iron</keyword>
<evidence type="ECO:0000256" key="5">
    <source>
        <dbReference type="ARBA" id="ARBA00023002"/>
    </source>
</evidence>
<keyword evidence="12" id="KW-1185">Reference proteome</keyword>
<comment type="cofactor">
    <cofactor evidence="1 8">
        <name>heme</name>
        <dbReference type="ChEBI" id="CHEBI:30413"/>
    </cofactor>
</comment>
<gene>
    <name evidence="11" type="ORF">DHEL01_v207342</name>
</gene>
<dbReference type="CDD" id="cd11061">
    <property type="entry name" value="CYP67-like"/>
    <property type="match status" value="1"/>
</dbReference>
<organism evidence="11 12">
    <name type="scientific">Diaporthe helianthi</name>
    <dbReference type="NCBI Taxonomy" id="158607"/>
    <lineage>
        <taxon>Eukaryota</taxon>
        <taxon>Fungi</taxon>
        <taxon>Dikarya</taxon>
        <taxon>Ascomycota</taxon>
        <taxon>Pezizomycotina</taxon>
        <taxon>Sordariomycetes</taxon>
        <taxon>Sordariomycetidae</taxon>
        <taxon>Diaporthales</taxon>
        <taxon>Diaporthaceae</taxon>
        <taxon>Diaporthe</taxon>
    </lineage>
</organism>
<dbReference type="InterPro" id="IPR001128">
    <property type="entry name" value="Cyt_P450"/>
</dbReference>
<dbReference type="InterPro" id="IPR017972">
    <property type="entry name" value="Cyt_P450_CS"/>
</dbReference>
<dbReference type="Pfam" id="PF00067">
    <property type="entry name" value="p450"/>
    <property type="match status" value="1"/>
</dbReference>
<dbReference type="InterPro" id="IPR036396">
    <property type="entry name" value="Cyt_P450_sf"/>
</dbReference>
<evidence type="ECO:0000256" key="9">
    <source>
        <dbReference type="RuleBase" id="RU000461"/>
    </source>
</evidence>
<feature type="transmembrane region" description="Helical" evidence="10">
    <location>
        <begin position="6"/>
        <end position="27"/>
    </location>
</feature>
<dbReference type="STRING" id="158607.A0A2P5HVK3"/>
<keyword evidence="7 9" id="KW-0503">Monooxygenase</keyword>
<comment type="caution">
    <text evidence="11">The sequence shown here is derived from an EMBL/GenBank/DDBJ whole genome shotgun (WGS) entry which is preliminary data.</text>
</comment>
<keyword evidence="4 8" id="KW-0479">Metal-binding</keyword>
<dbReference type="InParanoid" id="A0A2P5HVK3"/>
<dbReference type="PANTHER" id="PTHR24305">
    <property type="entry name" value="CYTOCHROME P450"/>
    <property type="match status" value="1"/>
</dbReference>
<evidence type="ECO:0000313" key="12">
    <source>
        <dbReference type="Proteomes" id="UP000094444"/>
    </source>
</evidence>
<keyword evidence="10" id="KW-1133">Transmembrane helix</keyword>